<evidence type="ECO:0008006" key="3">
    <source>
        <dbReference type="Google" id="ProtNLM"/>
    </source>
</evidence>
<dbReference type="InterPro" id="IPR003360">
    <property type="entry name" value="US22-like"/>
</dbReference>
<comment type="caution">
    <text evidence="1">The sequence shown here is derived from an EMBL/GenBank/DDBJ whole genome shotgun (WGS) entry which is preliminary data.</text>
</comment>
<reference evidence="1" key="1">
    <citation type="thesis" date="2020" institute="ProQuest LLC" country="789 East Eisenhower Parkway, Ann Arbor, MI, USA">
        <title>Comparative Genomics and Chromosome Evolution.</title>
        <authorList>
            <person name="Mudd A.B."/>
        </authorList>
    </citation>
    <scope>NUCLEOTIDE SEQUENCE</scope>
    <source>
        <strain evidence="1">1538</strain>
        <tissue evidence="1">Blood</tissue>
    </source>
</reference>
<dbReference type="EMBL" id="DYDO01000003">
    <property type="protein sequence ID" value="DBA27559.1"/>
    <property type="molecule type" value="Genomic_DNA"/>
</dbReference>
<proteinExistence type="predicted"/>
<sequence length="237" mass="27349">MMPCCHIKIPNTSMNCLQCYIQGKNGHIISTTEQKEKKMKLQESLPKITSSDQKTNGVHTKNELVQLLESNPVNLALISDAVKKHRDSKVFLHDNEAFSDFYIRVCGLEGTIYSGDTYTLESWEELYLPEPTKMEVLGVLENKKGMVPFPQWLVLLGQDGHVYGYGDDTLHLLATRLKNLLNDGIKNTGIYYLYPHDISDEEEEVLQKDEEIQKIRERTRKYIDQNAEEFNDFLDLF</sequence>
<accession>A0AAV3AJL2</accession>
<protein>
    <recommendedName>
        <fullName evidence="3">US22 family protein</fullName>
    </recommendedName>
</protein>
<evidence type="ECO:0000313" key="2">
    <source>
        <dbReference type="Proteomes" id="UP001181693"/>
    </source>
</evidence>
<dbReference type="Proteomes" id="UP001181693">
    <property type="component" value="Unassembled WGS sequence"/>
</dbReference>
<organism evidence="1 2">
    <name type="scientific">Pyxicephalus adspersus</name>
    <name type="common">African bullfrog</name>
    <dbReference type="NCBI Taxonomy" id="30357"/>
    <lineage>
        <taxon>Eukaryota</taxon>
        <taxon>Metazoa</taxon>
        <taxon>Chordata</taxon>
        <taxon>Craniata</taxon>
        <taxon>Vertebrata</taxon>
        <taxon>Euteleostomi</taxon>
        <taxon>Amphibia</taxon>
        <taxon>Batrachia</taxon>
        <taxon>Anura</taxon>
        <taxon>Neobatrachia</taxon>
        <taxon>Ranoidea</taxon>
        <taxon>Pyxicephalidae</taxon>
        <taxon>Pyxicephalinae</taxon>
        <taxon>Pyxicephalus</taxon>
    </lineage>
</organism>
<name>A0AAV3AJL2_PYXAD</name>
<evidence type="ECO:0000313" key="1">
    <source>
        <dbReference type="EMBL" id="DBA27559.1"/>
    </source>
</evidence>
<gene>
    <name evidence="1" type="ORF">GDO54_008034</name>
</gene>
<dbReference type="Pfam" id="PF02393">
    <property type="entry name" value="US22"/>
    <property type="match status" value="1"/>
</dbReference>
<keyword evidence="2" id="KW-1185">Reference proteome</keyword>
<dbReference type="AlphaFoldDB" id="A0AAV3AJL2"/>